<keyword evidence="4" id="KW-1003">Cell membrane</keyword>
<dbReference type="AlphaFoldDB" id="A0A8X6IFA3"/>
<reference evidence="14" key="1">
    <citation type="submission" date="2020-08" db="EMBL/GenBank/DDBJ databases">
        <title>Multicomponent nature underlies the extraordinary mechanical properties of spider dragline silk.</title>
        <authorList>
            <person name="Kono N."/>
            <person name="Nakamura H."/>
            <person name="Mori M."/>
            <person name="Yoshida Y."/>
            <person name="Ohtoshi R."/>
            <person name="Malay A.D."/>
            <person name="Moran D.A.P."/>
            <person name="Tomita M."/>
            <person name="Numata K."/>
            <person name="Arakawa K."/>
        </authorList>
    </citation>
    <scope>NUCLEOTIDE SEQUENCE</scope>
</reference>
<feature type="transmembrane region" description="Helical" evidence="13">
    <location>
        <begin position="401"/>
        <end position="422"/>
    </location>
</feature>
<keyword evidence="15" id="KW-1185">Reference proteome</keyword>
<dbReference type="PANTHER" id="PTHR11923:SF110">
    <property type="entry name" value="SCAVENGER RECEPTOR CLASS B MEMBER 1"/>
    <property type="match status" value="1"/>
</dbReference>
<dbReference type="Proteomes" id="UP000887013">
    <property type="component" value="Unassembled WGS sequence"/>
</dbReference>
<dbReference type="GO" id="GO:0005901">
    <property type="term" value="C:caveola"/>
    <property type="evidence" value="ECO:0007669"/>
    <property type="project" value="UniProtKB-SubCell"/>
</dbReference>
<keyword evidence="9" id="KW-0675">Receptor</keyword>
<comment type="subcellular location">
    <subcellularLocation>
        <location evidence="2">Cell membrane</location>
        <topology evidence="2">Multi-pass membrane protein</topology>
    </subcellularLocation>
    <subcellularLocation>
        <location evidence="1">Membrane</location>
        <location evidence="1">Caveola</location>
        <topology evidence="1">Multi-pass membrane protein</topology>
    </subcellularLocation>
</comment>
<sequence length="467" mass="54338">MRYRIALWALIILFVLICSMWLASTHIHSAILKRVLCLEQDHALFELWKDRPHIMYRKFYFFNITNSEAFLSGSRMNVDEVGPITYSLEWLKTGFHWHDTRNMTYRRSESLRFVPEMSCVNQSAVIYTFNASMIENSDPTGSQDLNDSKFLIVKASIRQLMHETGDEPSSFSWLNKIICSKGGFYTIHTGKETNRCLNYIREYNKWKLTDLEDEDVAIIKRSSIELGPSLSLKDIHFKFFKTELCRCMTFIRNVTEEINGLDNIRFEISSHINGFGNLENDLKTACNVSSNNHCCPSNPVVISLPHFFSVESPDVWLPGLNPNETIHNSFVNVEPVTGLTTKFSMRYQFNVKLNGVKYRERVPTGTYPAFWVDDSGTCSKECDDFLLYYVRIPYYVMHSKVSWTIFFILGVWISINIILLLFCRQKNEPEFKEGIPLLSGAALREYLKVNYKELNKSFEDCKFEDEC</sequence>
<evidence type="ECO:0000313" key="15">
    <source>
        <dbReference type="Proteomes" id="UP000887013"/>
    </source>
</evidence>
<protein>
    <recommendedName>
        <fullName evidence="11">Scavenger receptor class B member 1</fullName>
    </recommendedName>
    <alternativeName>
        <fullName evidence="12">SR-BI</fullName>
    </alternativeName>
</protein>
<evidence type="ECO:0000256" key="3">
    <source>
        <dbReference type="ARBA" id="ARBA00010532"/>
    </source>
</evidence>
<name>A0A8X6IFA3_NEPPI</name>
<keyword evidence="10" id="KW-0325">Glycoprotein</keyword>
<dbReference type="Pfam" id="PF01130">
    <property type="entry name" value="CD36"/>
    <property type="match status" value="1"/>
</dbReference>
<evidence type="ECO:0000256" key="6">
    <source>
        <dbReference type="ARBA" id="ARBA00022989"/>
    </source>
</evidence>
<evidence type="ECO:0000256" key="4">
    <source>
        <dbReference type="ARBA" id="ARBA00022475"/>
    </source>
</evidence>
<comment type="caution">
    <text evidence="14">The sequence shown here is derived from an EMBL/GenBank/DDBJ whole genome shotgun (WGS) entry which is preliminary data.</text>
</comment>
<organism evidence="14 15">
    <name type="scientific">Nephila pilipes</name>
    <name type="common">Giant wood spider</name>
    <name type="synonym">Nephila maculata</name>
    <dbReference type="NCBI Taxonomy" id="299642"/>
    <lineage>
        <taxon>Eukaryota</taxon>
        <taxon>Metazoa</taxon>
        <taxon>Ecdysozoa</taxon>
        <taxon>Arthropoda</taxon>
        <taxon>Chelicerata</taxon>
        <taxon>Arachnida</taxon>
        <taxon>Araneae</taxon>
        <taxon>Araneomorphae</taxon>
        <taxon>Entelegynae</taxon>
        <taxon>Araneoidea</taxon>
        <taxon>Nephilidae</taxon>
        <taxon>Nephila</taxon>
    </lineage>
</organism>
<evidence type="ECO:0000256" key="2">
    <source>
        <dbReference type="ARBA" id="ARBA00004651"/>
    </source>
</evidence>
<evidence type="ECO:0000256" key="13">
    <source>
        <dbReference type="SAM" id="Phobius"/>
    </source>
</evidence>
<proteinExistence type="inferred from homology"/>
<dbReference type="GO" id="GO:0005044">
    <property type="term" value="F:scavenger receptor activity"/>
    <property type="evidence" value="ECO:0007669"/>
    <property type="project" value="TreeGrafter"/>
</dbReference>
<dbReference type="OrthoDB" id="6424576at2759"/>
<accession>A0A8X6IFA3</accession>
<keyword evidence="7 13" id="KW-0472">Membrane</keyword>
<evidence type="ECO:0000313" key="14">
    <source>
        <dbReference type="EMBL" id="GFS42659.1"/>
    </source>
</evidence>
<evidence type="ECO:0000256" key="7">
    <source>
        <dbReference type="ARBA" id="ARBA00023136"/>
    </source>
</evidence>
<evidence type="ECO:0000256" key="11">
    <source>
        <dbReference type="ARBA" id="ARBA00040821"/>
    </source>
</evidence>
<evidence type="ECO:0000256" key="9">
    <source>
        <dbReference type="ARBA" id="ARBA00023170"/>
    </source>
</evidence>
<evidence type="ECO:0000256" key="12">
    <source>
        <dbReference type="ARBA" id="ARBA00042244"/>
    </source>
</evidence>
<dbReference type="PANTHER" id="PTHR11923">
    <property type="entry name" value="SCAVENGER RECEPTOR CLASS B TYPE-1 SR-B1"/>
    <property type="match status" value="1"/>
</dbReference>
<keyword evidence="8" id="KW-1015">Disulfide bond</keyword>
<gene>
    <name evidence="14" type="primary">SCARB2</name>
    <name evidence="14" type="ORF">NPIL_80771</name>
</gene>
<dbReference type="PRINTS" id="PR01609">
    <property type="entry name" value="CD36FAMILY"/>
</dbReference>
<evidence type="ECO:0000256" key="1">
    <source>
        <dbReference type="ARBA" id="ARBA00004189"/>
    </source>
</evidence>
<dbReference type="GO" id="GO:0005737">
    <property type="term" value="C:cytoplasm"/>
    <property type="evidence" value="ECO:0007669"/>
    <property type="project" value="TreeGrafter"/>
</dbReference>
<dbReference type="InterPro" id="IPR002159">
    <property type="entry name" value="CD36_fam"/>
</dbReference>
<keyword evidence="5 13" id="KW-0812">Transmembrane</keyword>
<evidence type="ECO:0000256" key="8">
    <source>
        <dbReference type="ARBA" id="ARBA00023157"/>
    </source>
</evidence>
<evidence type="ECO:0000256" key="5">
    <source>
        <dbReference type="ARBA" id="ARBA00022692"/>
    </source>
</evidence>
<comment type="similarity">
    <text evidence="3">Belongs to the CD36 family.</text>
</comment>
<keyword evidence="6 13" id="KW-1133">Transmembrane helix</keyword>
<evidence type="ECO:0000256" key="10">
    <source>
        <dbReference type="ARBA" id="ARBA00023180"/>
    </source>
</evidence>
<dbReference type="EMBL" id="BMAW01044076">
    <property type="protein sequence ID" value="GFS42659.1"/>
    <property type="molecule type" value="Genomic_DNA"/>
</dbReference>